<evidence type="ECO:0000256" key="5">
    <source>
        <dbReference type="ARBA" id="ARBA00022725"/>
    </source>
</evidence>
<sequence>MESPYFDMSTTKRLQLVNFWAERNETNIYPLVDDIDYNLMISARLPFSYNTPIRYPIVYFIVLIVFNFTSLFVMVNDLIMQAHLMHLLCQYTILADCFETIIDDCIDSENSNNTMELKKSLSIPMLGQLAASTMLICFVSFQATRTAGKSNVKFFMSVLYLMYNLFELFIFCKWCDEIKFQSENISKAIYCSGWEYGLMATKGLRARLMFAVMRARKPLVLSAGGLFDLSLVSYTTLIKTSYSAVTVLRRFQFFYPLFDDAEYNLIIVISLPFDYRTPALYPVTYMSTFIVFMYIAYFVMLHDLVIQVYLVHLICQFAILNDCFENILIDCKKGFSKEQLDSIYFNEEFIQKYIKRLGRLVDQHTFIINNTLKLRDILSTPMLLQVAVSTTLICSIGFQIATTVSVNVSKMLMSLLYLGYNMLSFFIMCKRCEDLKIQSTKVGEAVYFSSWEEVVVTIPRVRTTVLLILLRAHKPIGLTGGGMYELSLEAYGNMIKTSYSALTVLLRLR</sequence>
<organism evidence="11 12">
    <name type="scientific">Danaus plexippus plexippus</name>
    <dbReference type="NCBI Taxonomy" id="278856"/>
    <lineage>
        <taxon>Eukaryota</taxon>
        <taxon>Metazoa</taxon>
        <taxon>Ecdysozoa</taxon>
        <taxon>Arthropoda</taxon>
        <taxon>Hexapoda</taxon>
        <taxon>Insecta</taxon>
        <taxon>Pterygota</taxon>
        <taxon>Neoptera</taxon>
        <taxon>Endopterygota</taxon>
        <taxon>Lepidoptera</taxon>
        <taxon>Glossata</taxon>
        <taxon>Ditrysia</taxon>
        <taxon>Papilionoidea</taxon>
        <taxon>Nymphalidae</taxon>
        <taxon>Danainae</taxon>
        <taxon>Danaini</taxon>
        <taxon>Danaina</taxon>
        <taxon>Danaus</taxon>
        <taxon>Danaus</taxon>
    </lineage>
</organism>
<dbReference type="EMBL" id="AGBW02012092">
    <property type="protein sequence ID" value="OWR45691.1"/>
    <property type="molecule type" value="Genomic_DNA"/>
</dbReference>
<evidence type="ECO:0000256" key="9">
    <source>
        <dbReference type="ARBA" id="ARBA00023224"/>
    </source>
</evidence>
<feature type="transmembrane region" description="Helical" evidence="10">
    <location>
        <begin position="57"/>
        <end position="75"/>
    </location>
</feature>
<keyword evidence="3" id="KW-0716">Sensory transduction</keyword>
<evidence type="ECO:0000313" key="12">
    <source>
        <dbReference type="Proteomes" id="UP000007151"/>
    </source>
</evidence>
<dbReference type="GO" id="GO:0007165">
    <property type="term" value="P:signal transduction"/>
    <property type="evidence" value="ECO:0007669"/>
    <property type="project" value="UniProtKB-KW"/>
</dbReference>
<comment type="subcellular location">
    <subcellularLocation>
        <location evidence="1">Cell membrane</location>
        <topology evidence="1">Multi-pass membrane protein</topology>
    </subcellularLocation>
</comment>
<evidence type="ECO:0000256" key="4">
    <source>
        <dbReference type="ARBA" id="ARBA00022692"/>
    </source>
</evidence>
<evidence type="ECO:0000256" key="10">
    <source>
        <dbReference type="SAM" id="Phobius"/>
    </source>
</evidence>
<dbReference type="AlphaFoldDB" id="A0A212EW43"/>
<comment type="caution">
    <text evidence="11">The sequence shown here is derived from an EMBL/GenBank/DDBJ whole genome shotgun (WGS) entry which is preliminary data.</text>
</comment>
<evidence type="ECO:0000256" key="6">
    <source>
        <dbReference type="ARBA" id="ARBA00022989"/>
    </source>
</evidence>
<feature type="transmembrane region" description="Helical" evidence="10">
    <location>
        <begin position="219"/>
        <end position="238"/>
    </location>
</feature>
<keyword evidence="12" id="KW-1185">Reference proteome</keyword>
<name>A0A212EW43_DANPL</name>
<feature type="transmembrane region" description="Helical" evidence="10">
    <location>
        <begin position="154"/>
        <end position="172"/>
    </location>
</feature>
<feature type="transmembrane region" description="Helical" evidence="10">
    <location>
        <begin position="121"/>
        <end position="142"/>
    </location>
</feature>
<proteinExistence type="predicted"/>
<dbReference type="Pfam" id="PF02949">
    <property type="entry name" value="7tm_6"/>
    <property type="match status" value="2"/>
</dbReference>
<keyword evidence="8 11" id="KW-0675">Receptor</keyword>
<evidence type="ECO:0000256" key="7">
    <source>
        <dbReference type="ARBA" id="ARBA00023136"/>
    </source>
</evidence>
<keyword evidence="7 10" id="KW-0472">Membrane</keyword>
<feature type="transmembrane region" description="Helical" evidence="10">
    <location>
        <begin position="279"/>
        <end position="300"/>
    </location>
</feature>
<keyword evidence="9" id="KW-0807">Transducer</keyword>
<keyword evidence="6 10" id="KW-1133">Transmembrane helix</keyword>
<evidence type="ECO:0000313" key="11">
    <source>
        <dbReference type="EMBL" id="OWR45691.1"/>
    </source>
</evidence>
<dbReference type="KEGG" id="dpl:KGM_208899"/>
<dbReference type="eggNOG" id="ENOG502TCEX">
    <property type="taxonomic scope" value="Eukaryota"/>
</dbReference>
<feature type="transmembrane region" description="Helical" evidence="10">
    <location>
        <begin position="411"/>
        <end position="429"/>
    </location>
</feature>
<keyword evidence="5" id="KW-0552">Olfaction</keyword>
<dbReference type="PANTHER" id="PTHR21137">
    <property type="entry name" value="ODORANT RECEPTOR"/>
    <property type="match status" value="1"/>
</dbReference>
<dbReference type="GO" id="GO:0005886">
    <property type="term" value="C:plasma membrane"/>
    <property type="evidence" value="ECO:0007669"/>
    <property type="project" value="UniProtKB-SubCell"/>
</dbReference>
<evidence type="ECO:0000256" key="1">
    <source>
        <dbReference type="ARBA" id="ARBA00004651"/>
    </source>
</evidence>
<dbReference type="PANTHER" id="PTHR21137:SF35">
    <property type="entry name" value="ODORANT RECEPTOR 19A-RELATED"/>
    <property type="match status" value="1"/>
</dbReference>
<dbReference type="GO" id="GO:0005549">
    <property type="term" value="F:odorant binding"/>
    <property type="evidence" value="ECO:0007669"/>
    <property type="project" value="InterPro"/>
</dbReference>
<dbReference type="GO" id="GO:0004984">
    <property type="term" value="F:olfactory receptor activity"/>
    <property type="evidence" value="ECO:0007669"/>
    <property type="project" value="InterPro"/>
</dbReference>
<protein>
    <submittedName>
        <fullName evidence="11">Olfactory receptor 64</fullName>
    </submittedName>
</protein>
<evidence type="ECO:0000256" key="8">
    <source>
        <dbReference type="ARBA" id="ARBA00023170"/>
    </source>
</evidence>
<keyword evidence="2" id="KW-1003">Cell membrane</keyword>
<evidence type="ECO:0000256" key="2">
    <source>
        <dbReference type="ARBA" id="ARBA00022475"/>
    </source>
</evidence>
<dbReference type="InParanoid" id="A0A212EW43"/>
<feature type="transmembrane region" description="Helical" evidence="10">
    <location>
        <begin position="382"/>
        <end position="405"/>
    </location>
</feature>
<dbReference type="Proteomes" id="UP000007151">
    <property type="component" value="Unassembled WGS sequence"/>
</dbReference>
<accession>A0A212EW43</accession>
<gene>
    <name evidence="11" type="ORF">KGM_208899</name>
</gene>
<dbReference type="InterPro" id="IPR004117">
    <property type="entry name" value="7tm6_olfct_rcpt"/>
</dbReference>
<reference evidence="11 12" key="1">
    <citation type="journal article" date="2011" name="Cell">
        <title>The monarch butterfly genome yields insights into long-distance migration.</title>
        <authorList>
            <person name="Zhan S."/>
            <person name="Merlin C."/>
            <person name="Boore J.L."/>
            <person name="Reppert S.M."/>
        </authorList>
    </citation>
    <scope>NUCLEOTIDE SEQUENCE [LARGE SCALE GENOMIC DNA]</scope>
    <source>
        <strain evidence="11">F-2</strain>
    </source>
</reference>
<keyword evidence="4 10" id="KW-0812">Transmembrane</keyword>
<evidence type="ECO:0000256" key="3">
    <source>
        <dbReference type="ARBA" id="ARBA00022606"/>
    </source>
</evidence>